<evidence type="ECO:0000256" key="1">
    <source>
        <dbReference type="SAM" id="Phobius"/>
    </source>
</evidence>
<evidence type="ECO:0000313" key="3">
    <source>
        <dbReference type="Proteomes" id="UP001301958"/>
    </source>
</evidence>
<proteinExistence type="predicted"/>
<feature type="transmembrane region" description="Helical" evidence="1">
    <location>
        <begin position="671"/>
        <end position="691"/>
    </location>
</feature>
<reference evidence="2" key="1">
    <citation type="journal article" date="2023" name="Mol. Phylogenet. Evol.">
        <title>Genome-scale phylogeny and comparative genomics of the fungal order Sordariales.</title>
        <authorList>
            <person name="Hensen N."/>
            <person name="Bonometti L."/>
            <person name="Westerberg I."/>
            <person name="Brannstrom I.O."/>
            <person name="Guillou S."/>
            <person name="Cros-Aarteil S."/>
            <person name="Calhoun S."/>
            <person name="Haridas S."/>
            <person name="Kuo A."/>
            <person name="Mondo S."/>
            <person name="Pangilinan J."/>
            <person name="Riley R."/>
            <person name="LaButti K."/>
            <person name="Andreopoulos B."/>
            <person name="Lipzen A."/>
            <person name="Chen C."/>
            <person name="Yan M."/>
            <person name="Daum C."/>
            <person name="Ng V."/>
            <person name="Clum A."/>
            <person name="Steindorff A."/>
            <person name="Ohm R.A."/>
            <person name="Martin F."/>
            <person name="Silar P."/>
            <person name="Natvig D.O."/>
            <person name="Lalanne C."/>
            <person name="Gautier V."/>
            <person name="Ament-Velasquez S.L."/>
            <person name="Kruys A."/>
            <person name="Hutchinson M.I."/>
            <person name="Powell A.J."/>
            <person name="Barry K."/>
            <person name="Miller A.N."/>
            <person name="Grigoriev I.V."/>
            <person name="Debuchy R."/>
            <person name="Gladieux P."/>
            <person name="Hiltunen Thoren M."/>
            <person name="Johannesson H."/>
        </authorList>
    </citation>
    <scope>NUCLEOTIDE SEQUENCE</scope>
    <source>
        <strain evidence="2">CBS 990.96</strain>
    </source>
</reference>
<keyword evidence="1" id="KW-1133">Transmembrane helix</keyword>
<feature type="transmembrane region" description="Helical" evidence="1">
    <location>
        <begin position="557"/>
        <end position="576"/>
    </location>
</feature>
<reference evidence="2" key="2">
    <citation type="submission" date="2023-05" db="EMBL/GenBank/DDBJ databases">
        <authorList>
            <consortium name="Lawrence Berkeley National Laboratory"/>
            <person name="Steindorff A."/>
            <person name="Hensen N."/>
            <person name="Bonometti L."/>
            <person name="Westerberg I."/>
            <person name="Brannstrom I.O."/>
            <person name="Guillou S."/>
            <person name="Cros-Aarteil S."/>
            <person name="Calhoun S."/>
            <person name="Haridas S."/>
            <person name="Kuo A."/>
            <person name="Mondo S."/>
            <person name="Pangilinan J."/>
            <person name="Riley R."/>
            <person name="Labutti K."/>
            <person name="Andreopoulos B."/>
            <person name="Lipzen A."/>
            <person name="Chen C."/>
            <person name="Yanf M."/>
            <person name="Daum C."/>
            <person name="Ng V."/>
            <person name="Clum A."/>
            <person name="Ohm R."/>
            <person name="Martin F."/>
            <person name="Silar P."/>
            <person name="Natvig D."/>
            <person name="Lalanne C."/>
            <person name="Gautier V."/>
            <person name="Ament-Velasquez S.L."/>
            <person name="Kruys A."/>
            <person name="Hutchinson M.I."/>
            <person name="Powell A.J."/>
            <person name="Barry K."/>
            <person name="Miller A.N."/>
            <person name="Grigoriev I.V."/>
            <person name="Debuchy R."/>
            <person name="Gladieux P."/>
            <person name="Thoren M.H."/>
            <person name="Johannesson H."/>
        </authorList>
    </citation>
    <scope>NUCLEOTIDE SEQUENCE</scope>
    <source>
        <strain evidence="2">CBS 990.96</strain>
    </source>
</reference>
<feature type="transmembrane region" description="Helical" evidence="1">
    <location>
        <begin position="641"/>
        <end position="659"/>
    </location>
</feature>
<name>A0AAN6YQV2_9PEZI</name>
<keyword evidence="1" id="KW-0812">Transmembrane</keyword>
<accession>A0AAN6YQV2</accession>
<comment type="caution">
    <text evidence="2">The sequence shown here is derived from an EMBL/GenBank/DDBJ whole genome shotgun (WGS) entry which is preliminary data.</text>
</comment>
<sequence>MAIKTKADVSPSESALLWLAVVQRPFRARELWLAAHLEQSWNGNDSASLEKLQVSFKAQRYNDDQALSALHQLVGKDVLGSFSDPLDSSVIYVDLPEPGIRNVPSQESHYHVLHSLLSICFVTVMNLARIQKDTAATSLTLYAWTHWKTHFEMSGVDLKDEHWAGMLERLVVKICHDALEFLIELNNFVTEPITLSVMEDQSRCIALVREAQEALEGPMELLSSLAATKEMAKKLQGSREIFETFSFARQKGFSLSRNPDGKGKEMDSGILVDHYLHQTLSLFEKEAAHTIRQLVDVARGLRGVSAAIVQTPLYEQLLKDNVENASPLALLAKVADFLETVGTFPYWEKFSFIETSNPDTTLKTQSTLARDAASLPSLKTISPLRYCLARLVYKTRSLPSATFIINPPNLTRPSSFSHFLTSINSFNSFLPASFYNKPLPSIEPTNNPAKTSPSILNQSLLSSGYRITLFYSLSAIILNHIRTIFTPWLGQSIWFNPLSNLRLAITNPEIFLDNVSDFPWLWVVFIDIQKLLWDSTVRRVCTRPDLSRRRLSDVCRILYFTWVFSVIDLWFSRVVYTTAWWIAMRKLLGGYDAEHIALRNLMAENRVKFLFFGFNTVWYTTSSIIPLGWSSLEFATGGQPGLLILLIGLTGGVVAVIKYRSTFYIALEISGMFVFMGFLFSTVTILGVEFWTDPLGIEGSTAMARTRGGKVKRVLDGQRIDWKKSIDGLKKKMHVKKAKNC</sequence>
<dbReference type="AlphaFoldDB" id="A0AAN6YQV2"/>
<gene>
    <name evidence="2" type="ORF">QBC38DRAFT_488997</name>
</gene>
<dbReference type="EMBL" id="MU865453">
    <property type="protein sequence ID" value="KAK4222808.1"/>
    <property type="molecule type" value="Genomic_DNA"/>
</dbReference>
<keyword evidence="1" id="KW-0472">Membrane</keyword>
<protein>
    <submittedName>
        <fullName evidence="2">Uncharacterized protein</fullName>
    </submittedName>
</protein>
<dbReference type="Proteomes" id="UP001301958">
    <property type="component" value="Unassembled WGS sequence"/>
</dbReference>
<keyword evidence="3" id="KW-1185">Reference proteome</keyword>
<evidence type="ECO:0000313" key="2">
    <source>
        <dbReference type="EMBL" id="KAK4222808.1"/>
    </source>
</evidence>
<feature type="transmembrane region" description="Helical" evidence="1">
    <location>
        <begin position="609"/>
        <end position="629"/>
    </location>
</feature>
<organism evidence="2 3">
    <name type="scientific">Podospora fimiseda</name>
    <dbReference type="NCBI Taxonomy" id="252190"/>
    <lineage>
        <taxon>Eukaryota</taxon>
        <taxon>Fungi</taxon>
        <taxon>Dikarya</taxon>
        <taxon>Ascomycota</taxon>
        <taxon>Pezizomycotina</taxon>
        <taxon>Sordariomycetes</taxon>
        <taxon>Sordariomycetidae</taxon>
        <taxon>Sordariales</taxon>
        <taxon>Podosporaceae</taxon>
        <taxon>Podospora</taxon>
    </lineage>
</organism>